<evidence type="ECO:0000256" key="10">
    <source>
        <dbReference type="ARBA" id="ARBA00022977"/>
    </source>
</evidence>
<dbReference type="HAMAP" id="MF_00228">
    <property type="entry name" value="Thz_kinase"/>
    <property type="match status" value="1"/>
</dbReference>
<dbReference type="GO" id="GO:0005524">
    <property type="term" value="F:ATP binding"/>
    <property type="evidence" value="ECO:0007669"/>
    <property type="project" value="UniProtKB-UniRule"/>
</dbReference>
<dbReference type="Gene3D" id="3.40.1190.20">
    <property type="match status" value="1"/>
</dbReference>
<evidence type="ECO:0000256" key="8">
    <source>
        <dbReference type="ARBA" id="ARBA00022840"/>
    </source>
</evidence>
<dbReference type="GO" id="GO:0004417">
    <property type="term" value="F:hydroxyethylthiazole kinase activity"/>
    <property type="evidence" value="ECO:0007669"/>
    <property type="project" value="UniProtKB-UniRule"/>
</dbReference>
<comment type="function">
    <text evidence="11">Catalyzes the phosphorylation of the hydroxyl group of 4-methyl-5-beta-hydroxyethylthiazole (THZ).</text>
</comment>
<keyword evidence="12" id="KW-0472">Membrane</keyword>
<evidence type="ECO:0000256" key="11">
    <source>
        <dbReference type="HAMAP-Rule" id="MF_00228"/>
    </source>
</evidence>
<dbReference type="PRINTS" id="PR01099">
    <property type="entry name" value="HYETHTZKNASE"/>
</dbReference>
<sequence length="264" mass="26798">MIVTAVRQRRPLVHCITAAVTMNLVASGLLASGARPMMTETDAEAPVITGGASALLINLGTLSTDAMTGIPATYAANRELGLPVVLDPTAIGRAPVRTRLARDLVRRGVTAVRCNASEVAALAGGTGGSGPDATIPVGDVAEAARQVALTHRTVVAVSGPEDLITDGSRTLRLPGGSPLQPLVPGTGCLLGALVAACIAVSPDDVFTATATAHAWLAAAAEQAHPLSAGPGEFAWRLLDGLHLVTAAEVASVMARIRPHEEETP</sequence>
<evidence type="ECO:0000256" key="9">
    <source>
        <dbReference type="ARBA" id="ARBA00022842"/>
    </source>
</evidence>
<evidence type="ECO:0000256" key="7">
    <source>
        <dbReference type="ARBA" id="ARBA00022777"/>
    </source>
</evidence>
<dbReference type="EC" id="2.7.1.50" evidence="11"/>
<evidence type="ECO:0000313" key="14">
    <source>
        <dbReference type="Proteomes" id="UP000280935"/>
    </source>
</evidence>
<dbReference type="OrthoDB" id="8909021at2"/>
<keyword evidence="12" id="KW-0812">Transmembrane</keyword>
<dbReference type="CDD" id="cd01170">
    <property type="entry name" value="THZ_kinase"/>
    <property type="match status" value="1"/>
</dbReference>
<name>A0A3P1WVG3_9ACTN</name>
<protein>
    <recommendedName>
        <fullName evidence="11">Hydroxyethylthiazole kinase</fullName>
        <ecNumber evidence="11">2.7.1.50</ecNumber>
    </recommendedName>
    <alternativeName>
        <fullName evidence="11">4-methyl-5-beta-hydroxyethylthiazole kinase</fullName>
        <shortName evidence="11">TH kinase</shortName>
        <shortName evidence="11">Thz kinase</shortName>
    </alternativeName>
</protein>
<evidence type="ECO:0000256" key="1">
    <source>
        <dbReference type="ARBA" id="ARBA00001771"/>
    </source>
</evidence>
<feature type="binding site" evidence="11">
    <location>
        <position position="185"/>
    </location>
    <ligand>
        <name>substrate</name>
    </ligand>
</feature>
<organism evidence="13 14">
    <name type="scientific">Arachnia propionica</name>
    <dbReference type="NCBI Taxonomy" id="1750"/>
    <lineage>
        <taxon>Bacteria</taxon>
        <taxon>Bacillati</taxon>
        <taxon>Actinomycetota</taxon>
        <taxon>Actinomycetes</taxon>
        <taxon>Propionibacteriales</taxon>
        <taxon>Propionibacteriaceae</taxon>
        <taxon>Arachnia</taxon>
    </lineage>
</organism>
<reference evidence="13 14" key="1">
    <citation type="submission" date="2018-11" db="EMBL/GenBank/DDBJ databases">
        <title>Genomes From Bacteria Associated with the Canine Oral Cavity: a Test Case for Automated Genome-Based Taxonomic Assignment.</title>
        <authorList>
            <person name="Coil D.A."/>
            <person name="Jospin G."/>
            <person name="Darling A.E."/>
            <person name="Wallis C."/>
            <person name="Davis I.J."/>
            <person name="Harris S."/>
            <person name="Eisen J.A."/>
            <person name="Holcombe L.J."/>
            <person name="O'Flynn C."/>
        </authorList>
    </citation>
    <scope>NUCLEOTIDE SEQUENCE [LARGE SCALE GENOMIC DNA]</scope>
    <source>
        <strain evidence="13 14">OH2822_COT-296</strain>
    </source>
</reference>
<comment type="pathway">
    <text evidence="3 11">Cofactor biosynthesis; thiamine diphosphate biosynthesis; 4-methyl-5-(2-phosphoethyl)-thiazole from 5-(2-hydroxyethyl)-4-methylthiazole: step 1/1.</text>
</comment>
<keyword evidence="9 11" id="KW-0460">Magnesium</keyword>
<dbReference type="InterPro" id="IPR000417">
    <property type="entry name" value="Hyethyz_kinase"/>
</dbReference>
<feature type="binding site" evidence="11">
    <location>
        <position position="113"/>
    </location>
    <ligand>
        <name>ATP</name>
        <dbReference type="ChEBI" id="CHEBI:30616"/>
    </ligand>
</feature>
<evidence type="ECO:0000256" key="4">
    <source>
        <dbReference type="ARBA" id="ARBA00022679"/>
    </source>
</evidence>
<feature type="transmembrane region" description="Helical" evidence="12">
    <location>
        <begin position="12"/>
        <end position="31"/>
    </location>
</feature>
<dbReference type="AlphaFoldDB" id="A0A3P1WVG3"/>
<comment type="caution">
    <text evidence="13">The sequence shown here is derived from an EMBL/GenBank/DDBJ whole genome shotgun (WGS) entry which is preliminary data.</text>
</comment>
<gene>
    <name evidence="11" type="primary">thiM</name>
    <name evidence="13" type="ORF">EII35_04155</name>
</gene>
<dbReference type="EMBL" id="RQYT01000005">
    <property type="protein sequence ID" value="RRD50592.1"/>
    <property type="molecule type" value="Genomic_DNA"/>
</dbReference>
<dbReference type="GO" id="GO:0000287">
    <property type="term" value="F:magnesium ion binding"/>
    <property type="evidence" value="ECO:0007669"/>
    <property type="project" value="UniProtKB-UniRule"/>
</dbReference>
<comment type="similarity">
    <text evidence="11">Belongs to the Thz kinase family.</text>
</comment>
<comment type="catalytic activity">
    <reaction evidence="1 11">
        <text>5-(2-hydroxyethyl)-4-methylthiazole + ATP = 4-methyl-5-(2-phosphooxyethyl)-thiazole + ADP + H(+)</text>
        <dbReference type="Rhea" id="RHEA:24212"/>
        <dbReference type="ChEBI" id="CHEBI:15378"/>
        <dbReference type="ChEBI" id="CHEBI:17957"/>
        <dbReference type="ChEBI" id="CHEBI:30616"/>
        <dbReference type="ChEBI" id="CHEBI:58296"/>
        <dbReference type="ChEBI" id="CHEBI:456216"/>
        <dbReference type="EC" id="2.7.1.50"/>
    </reaction>
</comment>
<proteinExistence type="inferred from homology"/>
<keyword evidence="5 11" id="KW-0479">Metal-binding</keyword>
<comment type="cofactor">
    <cofactor evidence="2 11">
        <name>Mg(2+)</name>
        <dbReference type="ChEBI" id="CHEBI:18420"/>
    </cofactor>
</comment>
<dbReference type="Pfam" id="PF02110">
    <property type="entry name" value="HK"/>
    <property type="match status" value="1"/>
</dbReference>
<dbReference type="UniPathway" id="UPA00060">
    <property type="reaction ID" value="UER00139"/>
</dbReference>
<keyword evidence="12" id="KW-1133">Transmembrane helix</keyword>
<keyword evidence="8 11" id="KW-0067">ATP-binding</keyword>
<keyword evidence="6 11" id="KW-0547">Nucleotide-binding</keyword>
<dbReference type="NCBIfam" id="NF006830">
    <property type="entry name" value="PRK09355.1"/>
    <property type="match status" value="1"/>
</dbReference>
<dbReference type="SUPFAM" id="SSF53613">
    <property type="entry name" value="Ribokinase-like"/>
    <property type="match status" value="1"/>
</dbReference>
<dbReference type="GO" id="GO:0009229">
    <property type="term" value="P:thiamine diphosphate biosynthetic process"/>
    <property type="evidence" value="ECO:0007669"/>
    <property type="project" value="UniProtKB-UniRule"/>
</dbReference>
<evidence type="ECO:0000256" key="5">
    <source>
        <dbReference type="ARBA" id="ARBA00022723"/>
    </source>
</evidence>
<keyword evidence="7 11" id="KW-0418">Kinase</keyword>
<keyword evidence="10 11" id="KW-0784">Thiamine biosynthesis</keyword>
<evidence type="ECO:0000256" key="6">
    <source>
        <dbReference type="ARBA" id="ARBA00022741"/>
    </source>
</evidence>
<evidence type="ECO:0000256" key="3">
    <source>
        <dbReference type="ARBA" id="ARBA00004868"/>
    </source>
</evidence>
<accession>A0A3P1WVG3</accession>
<dbReference type="GO" id="GO:0009228">
    <property type="term" value="P:thiamine biosynthetic process"/>
    <property type="evidence" value="ECO:0007669"/>
    <property type="project" value="UniProtKB-KW"/>
</dbReference>
<evidence type="ECO:0000256" key="12">
    <source>
        <dbReference type="SAM" id="Phobius"/>
    </source>
</evidence>
<feature type="binding site" evidence="11">
    <location>
        <position position="38"/>
    </location>
    <ligand>
        <name>substrate</name>
    </ligand>
</feature>
<evidence type="ECO:0000313" key="13">
    <source>
        <dbReference type="EMBL" id="RRD50592.1"/>
    </source>
</evidence>
<feature type="binding site" evidence="11">
    <location>
        <position position="158"/>
    </location>
    <ligand>
        <name>ATP</name>
        <dbReference type="ChEBI" id="CHEBI:30616"/>
    </ligand>
</feature>
<dbReference type="RefSeq" id="WP_125227197.1">
    <property type="nucleotide sequence ID" value="NZ_RQYT01000005.1"/>
</dbReference>
<keyword evidence="4 11" id="KW-0808">Transferase</keyword>
<dbReference type="InterPro" id="IPR029056">
    <property type="entry name" value="Ribokinase-like"/>
</dbReference>
<dbReference type="Proteomes" id="UP000280935">
    <property type="component" value="Unassembled WGS sequence"/>
</dbReference>
<evidence type="ECO:0000256" key="2">
    <source>
        <dbReference type="ARBA" id="ARBA00001946"/>
    </source>
</evidence>
<dbReference type="PIRSF" id="PIRSF000513">
    <property type="entry name" value="Thz_kinase"/>
    <property type="match status" value="1"/>
</dbReference>